<name>A0ABQ9H340_9NEOP</name>
<sequence>MAGCYRNNQELKHYFKANQIKDENKVSVLITIIGLKVHAVLSDLVSPDSVDAKSYDEFVKVLVKHYTPRNKALWDKLVVGIADDHMRQLLLSEDLSFEDVYELAIRLEQSDVQKNAWEFGHNIINGIVWLNVPHRRPGSGGDKTLECFR</sequence>
<gene>
    <name evidence="1" type="ORF">PR048_019182</name>
</gene>
<protein>
    <submittedName>
        <fullName evidence="1">Uncharacterized protein</fullName>
    </submittedName>
</protein>
<keyword evidence="2" id="KW-1185">Reference proteome</keyword>
<dbReference type="EMBL" id="JARBHB010000007">
    <property type="protein sequence ID" value="KAJ8878601.1"/>
    <property type="molecule type" value="Genomic_DNA"/>
</dbReference>
<accession>A0ABQ9H340</accession>
<reference evidence="1 2" key="1">
    <citation type="submission" date="2023-02" db="EMBL/GenBank/DDBJ databases">
        <title>LHISI_Scaffold_Assembly.</title>
        <authorList>
            <person name="Stuart O.P."/>
            <person name="Cleave R."/>
            <person name="Magrath M.J.L."/>
            <person name="Mikheyev A.S."/>
        </authorList>
    </citation>
    <scope>NUCLEOTIDE SEQUENCE [LARGE SCALE GENOMIC DNA]</scope>
    <source>
        <strain evidence="1">Daus_M_001</strain>
        <tissue evidence="1">Leg muscle</tissue>
    </source>
</reference>
<proteinExistence type="predicted"/>
<evidence type="ECO:0000313" key="2">
    <source>
        <dbReference type="Proteomes" id="UP001159363"/>
    </source>
</evidence>
<comment type="caution">
    <text evidence="1">The sequence shown here is derived from an EMBL/GenBank/DDBJ whole genome shotgun (WGS) entry which is preliminary data.</text>
</comment>
<dbReference type="Proteomes" id="UP001159363">
    <property type="component" value="Chromosome 6"/>
</dbReference>
<organism evidence="1 2">
    <name type="scientific">Dryococelus australis</name>
    <dbReference type="NCBI Taxonomy" id="614101"/>
    <lineage>
        <taxon>Eukaryota</taxon>
        <taxon>Metazoa</taxon>
        <taxon>Ecdysozoa</taxon>
        <taxon>Arthropoda</taxon>
        <taxon>Hexapoda</taxon>
        <taxon>Insecta</taxon>
        <taxon>Pterygota</taxon>
        <taxon>Neoptera</taxon>
        <taxon>Polyneoptera</taxon>
        <taxon>Phasmatodea</taxon>
        <taxon>Verophasmatodea</taxon>
        <taxon>Anareolatae</taxon>
        <taxon>Phasmatidae</taxon>
        <taxon>Eurycanthinae</taxon>
        <taxon>Dryococelus</taxon>
    </lineage>
</organism>
<evidence type="ECO:0000313" key="1">
    <source>
        <dbReference type="EMBL" id="KAJ8878601.1"/>
    </source>
</evidence>